<dbReference type="AlphaFoldDB" id="A0A6B9XYU6"/>
<dbReference type="Gene3D" id="3.90.550.10">
    <property type="entry name" value="Spore Coat Polysaccharide Biosynthesis Protein SpsA, Chain A"/>
    <property type="match status" value="1"/>
</dbReference>
<accession>A0A6B9XYU6</accession>
<dbReference type="GO" id="GO:0016740">
    <property type="term" value="F:transferase activity"/>
    <property type="evidence" value="ECO:0007669"/>
    <property type="project" value="UniProtKB-KW"/>
</dbReference>
<keyword evidence="2" id="KW-0808">Transferase</keyword>
<sequence length="270" mass="30949">MKIAIGISTLNDGIYQVQEKIRSLPENIIVIISHQISDEKNYPENIITYPNAIIKKSFIKGLSKSRNVLLEEAIILNIDYLLISDDDVFYLNEGLLQLENFLNKQNDNSHYQFQSCTEDGILRKKYPHSLKKINRLDSFKISSIEMCLNIKNIIRNGARFDERFGLGATYQAGEEPIFINDLLKSKERIFFVPITVTVHPIESSGNKIFTSSESLADRGAIFIRCGGYTLGLIYLFAFWMRKFLFSKVLIENKIKPFSALLILLKGYFSV</sequence>
<dbReference type="SUPFAM" id="SSF53448">
    <property type="entry name" value="Nucleotide-diphospho-sugar transferases"/>
    <property type="match status" value="1"/>
</dbReference>
<dbReference type="EMBL" id="MK595734">
    <property type="protein sequence ID" value="QHR93317.1"/>
    <property type="molecule type" value="Genomic_DNA"/>
</dbReference>
<evidence type="ECO:0000313" key="2">
    <source>
        <dbReference type="EMBL" id="QHR93317.1"/>
    </source>
</evidence>
<reference evidence="2" key="1">
    <citation type="submission" date="2019-03" db="EMBL/GenBank/DDBJ databases">
        <title>Genetic characterization of the O-antigen and development of a molecular serotyping scheme for Enterobacter cloacae.</title>
        <authorList>
            <person name="Li Y."/>
            <person name="Huang J."/>
            <person name="Wang X."/>
            <person name="Xu C."/>
            <person name="Han T."/>
            <person name="Guo X."/>
        </authorList>
    </citation>
    <scope>NUCLEOTIDE SEQUENCE</scope>
    <source>
        <strain evidence="2">NCTC 11591</strain>
    </source>
</reference>
<keyword evidence="1" id="KW-0812">Transmembrane</keyword>
<proteinExistence type="predicted"/>
<organism evidence="2">
    <name type="scientific">Enterobacter cloacae</name>
    <dbReference type="NCBI Taxonomy" id="550"/>
    <lineage>
        <taxon>Bacteria</taxon>
        <taxon>Pseudomonadati</taxon>
        <taxon>Pseudomonadota</taxon>
        <taxon>Gammaproteobacteria</taxon>
        <taxon>Enterobacterales</taxon>
        <taxon>Enterobacteriaceae</taxon>
        <taxon>Enterobacter</taxon>
        <taxon>Enterobacter cloacae complex</taxon>
    </lineage>
</organism>
<protein>
    <submittedName>
        <fullName evidence="2">Glycosyl transferase</fullName>
    </submittedName>
</protein>
<name>A0A6B9XYU6_ENTCL</name>
<keyword evidence="1" id="KW-0472">Membrane</keyword>
<feature type="transmembrane region" description="Helical" evidence="1">
    <location>
        <begin position="221"/>
        <end position="240"/>
    </location>
</feature>
<keyword evidence="1" id="KW-1133">Transmembrane helix</keyword>
<dbReference type="InterPro" id="IPR029044">
    <property type="entry name" value="Nucleotide-diphossugar_trans"/>
</dbReference>
<evidence type="ECO:0000256" key="1">
    <source>
        <dbReference type="SAM" id="Phobius"/>
    </source>
</evidence>